<evidence type="ECO:0000313" key="1">
    <source>
        <dbReference type="EMBL" id="OGH73839.1"/>
    </source>
</evidence>
<proteinExistence type="predicted"/>
<reference evidence="1 2" key="1">
    <citation type="journal article" date="2016" name="Nat. Commun.">
        <title>Thousands of microbial genomes shed light on interconnected biogeochemical processes in an aquifer system.</title>
        <authorList>
            <person name="Anantharaman K."/>
            <person name="Brown C.T."/>
            <person name="Hug L.A."/>
            <person name="Sharon I."/>
            <person name="Castelle C.J."/>
            <person name="Probst A.J."/>
            <person name="Thomas B.C."/>
            <person name="Singh A."/>
            <person name="Wilkins M.J."/>
            <person name="Karaoz U."/>
            <person name="Brodie E.L."/>
            <person name="Williams K.H."/>
            <person name="Hubbard S.S."/>
            <person name="Banfield J.F."/>
        </authorList>
    </citation>
    <scope>NUCLEOTIDE SEQUENCE [LARGE SCALE GENOMIC DNA]</scope>
</reference>
<sequence>MYRDAAELLELLHTKDEEYWIAEGEKMALDLFHRAAERVPAYKDFLQKSGVRHEKIQSVGDFKGHVPVIDKEAYIAQYSFDELRWHMEDAMSGVVYSSSGTTGEPTFWLRNSYHDREAGILHGVLLQSFFRIDKYKTLFIDCFAMGIHVAGFITATAINQVARESKNVFLATPGSKKEDIVATVARVGYFFEQIVMIGYPPLIKDVVADVAASGFEWRRVKAGFLLAAQGFSEKWRRQLIALARGDEDTPVINIYGSADAGAMAFETQFSIGVRRALETGQMSHDFGLPHAGKAVPFLFQYIPEMKYFESADNELIVTADNGIPLIRYNIHDLGGVARHGELAGYGREPSGSFKLPFVFVYGRSNYSVVFYGANVYPEHLLAAIEHDLLADRVSGRFFMEIGEGEDGKQKFHMHIELKKGHSITGELESEIARAVTDVLCKVNREFLVVFREMGNEDNVIIHLHEEGSEEFQSKKMKYRLIKRG</sequence>
<dbReference type="AlphaFoldDB" id="A0A1F6MQ96"/>
<accession>A0A1F6MQ96</accession>
<gene>
    <name evidence="1" type="ORF">A3C90_00805</name>
</gene>
<evidence type="ECO:0008006" key="3">
    <source>
        <dbReference type="Google" id="ProtNLM"/>
    </source>
</evidence>
<comment type="caution">
    <text evidence="1">The sequence shown here is derived from an EMBL/GenBank/DDBJ whole genome shotgun (WGS) entry which is preliminary data.</text>
</comment>
<dbReference type="InterPro" id="IPR042099">
    <property type="entry name" value="ANL_N_sf"/>
</dbReference>
<dbReference type="PANTHER" id="PTHR43845:SF1">
    <property type="entry name" value="BLR5969 PROTEIN"/>
    <property type="match status" value="1"/>
</dbReference>
<protein>
    <recommendedName>
        <fullName evidence="3">AMP-dependent synthetase/ligase domain-containing protein</fullName>
    </recommendedName>
</protein>
<dbReference type="EMBL" id="MFQE01000013">
    <property type="protein sequence ID" value="OGH73839.1"/>
    <property type="molecule type" value="Genomic_DNA"/>
</dbReference>
<dbReference type="Proteomes" id="UP000177457">
    <property type="component" value="Unassembled WGS sequence"/>
</dbReference>
<dbReference type="STRING" id="1798683.A3C90_00805"/>
<name>A0A1F6MQ96_9BACT</name>
<organism evidence="1 2">
    <name type="scientific">Candidatus Magasanikbacteria bacterium RIFCSPHIGHO2_02_FULL_51_14</name>
    <dbReference type="NCBI Taxonomy" id="1798683"/>
    <lineage>
        <taxon>Bacteria</taxon>
        <taxon>Candidatus Magasanikiibacteriota</taxon>
    </lineage>
</organism>
<evidence type="ECO:0000313" key="2">
    <source>
        <dbReference type="Proteomes" id="UP000177457"/>
    </source>
</evidence>
<dbReference type="Gene3D" id="3.40.50.12780">
    <property type="entry name" value="N-terminal domain of ligase-like"/>
    <property type="match status" value="1"/>
</dbReference>
<dbReference type="PANTHER" id="PTHR43845">
    <property type="entry name" value="BLR5969 PROTEIN"/>
    <property type="match status" value="1"/>
</dbReference>